<dbReference type="AlphaFoldDB" id="A0A5C6V9V8"/>
<organism evidence="1 2">
    <name type="scientific">Paraburkholderia azotifigens</name>
    <dbReference type="NCBI Taxonomy" id="2057004"/>
    <lineage>
        <taxon>Bacteria</taxon>
        <taxon>Pseudomonadati</taxon>
        <taxon>Pseudomonadota</taxon>
        <taxon>Betaproteobacteria</taxon>
        <taxon>Burkholderiales</taxon>
        <taxon>Burkholderiaceae</taxon>
        <taxon>Paraburkholderia</taxon>
    </lineage>
</organism>
<gene>
    <name evidence="1" type="ORF">FRZ40_43745</name>
</gene>
<comment type="caution">
    <text evidence="1">The sequence shown here is derived from an EMBL/GenBank/DDBJ whole genome shotgun (WGS) entry which is preliminary data.</text>
</comment>
<name>A0A5C6V9V8_9BURK</name>
<proteinExistence type="predicted"/>
<sequence>MPGEAGCILMGDCERVNGKPREAVRFPYRLKALVTRFCSLRAATQRSTSRTASTMMRQFGNFPLNIRLPHSRCEGSRDTSDGDISNGDVMMKVAGKYPRNQVTFEGDMQCAVRARAETEFQQDSFAGVSQTPP</sequence>
<accession>A0A5C6V9V8</accession>
<evidence type="ECO:0000313" key="2">
    <source>
        <dbReference type="Proteomes" id="UP000321776"/>
    </source>
</evidence>
<dbReference type="EMBL" id="VOQS01000005">
    <property type="protein sequence ID" value="TXC81096.1"/>
    <property type="molecule type" value="Genomic_DNA"/>
</dbReference>
<dbReference type="Proteomes" id="UP000321776">
    <property type="component" value="Unassembled WGS sequence"/>
</dbReference>
<protein>
    <submittedName>
        <fullName evidence="1">Uncharacterized protein</fullName>
    </submittedName>
</protein>
<evidence type="ECO:0000313" key="1">
    <source>
        <dbReference type="EMBL" id="TXC81096.1"/>
    </source>
</evidence>
<reference evidence="1 2" key="1">
    <citation type="journal article" date="2018" name="Int. J. Syst. Evol. Microbiol.">
        <title>Paraburkholderia azotifigens sp. nov., a nitrogen-fixing bacterium isolated from paddy soil.</title>
        <authorList>
            <person name="Choi G.M."/>
            <person name="Im W.T."/>
        </authorList>
    </citation>
    <scope>NUCLEOTIDE SEQUENCE [LARGE SCALE GENOMIC DNA]</scope>
    <source>
        <strain evidence="1 2">NF 2-5-3</strain>
    </source>
</reference>